<dbReference type="InterPro" id="IPR011009">
    <property type="entry name" value="Kinase-like_dom_sf"/>
</dbReference>
<dbReference type="PANTHER" id="PTHR11042:SF160">
    <property type="entry name" value="EUKARYOTIC TRANSLATION INITIATION FACTOR 2-ALPHA KINASE 1"/>
    <property type="match status" value="1"/>
</dbReference>
<sequence>MERILTSCDLNKSEILESGGAAGKLDQEITTKDLDTNPMKDLTIHRVLGVGCFGFVFAVSKYPSSGQEAHKLFQASSPSGCPLQEFEREGQLTDAQHPNVVRTHTIEVIPQGQNILELYIKSLETPYKFGSNVSDMIYYRFKARTKTERYPSIRVTMELCGPTLKNWLQFVEANCSLPEKCDKNFEFRREIGQGIIEGLKYLHNGKNIIHRDLKPDNIFFSLTTNDDCYQLPVKIGDFGLCRPVEDDISSSKTAEVGSLLYRAPDVGMDNEEKAKYSYRADLYSLGLILSELFQFIPQALRATHFDELVLARDESLVLENSRFPKLKETIISLTKKRSRDRIKSINLVDPFNMNFDTNE</sequence>
<evidence type="ECO:0000256" key="9">
    <source>
        <dbReference type="ARBA" id="ARBA00048659"/>
    </source>
</evidence>
<accession>A0A226DT90</accession>
<comment type="catalytic activity">
    <reaction evidence="9">
        <text>L-threonyl-[protein] + ATP = O-phospho-L-threonyl-[protein] + ADP + H(+)</text>
        <dbReference type="Rhea" id="RHEA:46608"/>
        <dbReference type="Rhea" id="RHEA-COMP:11060"/>
        <dbReference type="Rhea" id="RHEA-COMP:11605"/>
        <dbReference type="ChEBI" id="CHEBI:15378"/>
        <dbReference type="ChEBI" id="CHEBI:30013"/>
        <dbReference type="ChEBI" id="CHEBI:30616"/>
        <dbReference type="ChEBI" id="CHEBI:61977"/>
        <dbReference type="ChEBI" id="CHEBI:456216"/>
        <dbReference type="EC" id="2.7.11.1"/>
    </reaction>
    <physiologicalReaction direction="left-to-right" evidence="9">
        <dbReference type="Rhea" id="RHEA:46609"/>
    </physiologicalReaction>
</comment>
<feature type="domain" description="Protein kinase" evidence="11">
    <location>
        <begin position="42"/>
        <end position="359"/>
    </location>
</feature>
<dbReference type="Gene3D" id="1.10.510.10">
    <property type="entry name" value="Transferase(Phosphotransferase) domain 1"/>
    <property type="match status" value="1"/>
</dbReference>
<protein>
    <recommendedName>
        <fullName evidence="1">non-specific serine/threonine protein kinase</fullName>
        <ecNumber evidence="1">2.7.11.1</ecNumber>
    </recommendedName>
</protein>
<organism evidence="12 13">
    <name type="scientific">Folsomia candida</name>
    <name type="common">Springtail</name>
    <dbReference type="NCBI Taxonomy" id="158441"/>
    <lineage>
        <taxon>Eukaryota</taxon>
        <taxon>Metazoa</taxon>
        <taxon>Ecdysozoa</taxon>
        <taxon>Arthropoda</taxon>
        <taxon>Hexapoda</taxon>
        <taxon>Collembola</taxon>
        <taxon>Entomobryomorpha</taxon>
        <taxon>Isotomoidea</taxon>
        <taxon>Isotomidae</taxon>
        <taxon>Proisotominae</taxon>
        <taxon>Folsomia</taxon>
    </lineage>
</organism>
<evidence type="ECO:0000256" key="7">
    <source>
        <dbReference type="ARBA" id="ARBA00023193"/>
    </source>
</evidence>
<dbReference type="GO" id="GO:0005737">
    <property type="term" value="C:cytoplasm"/>
    <property type="evidence" value="ECO:0007669"/>
    <property type="project" value="TreeGrafter"/>
</dbReference>
<dbReference type="GO" id="GO:0017148">
    <property type="term" value="P:negative regulation of translation"/>
    <property type="evidence" value="ECO:0007669"/>
    <property type="project" value="UniProtKB-KW"/>
</dbReference>
<keyword evidence="7" id="KW-0652">Protein synthesis inhibitor</keyword>
<proteinExistence type="inferred from homology"/>
<dbReference type="PROSITE" id="PS00108">
    <property type="entry name" value="PROTEIN_KINASE_ST"/>
    <property type="match status" value="1"/>
</dbReference>
<comment type="caution">
    <text evidence="12">The sequence shown here is derived from an EMBL/GenBank/DDBJ whole genome shotgun (WGS) entry which is preliminary data.</text>
</comment>
<dbReference type="GO" id="GO:0003743">
    <property type="term" value="F:translation initiation factor activity"/>
    <property type="evidence" value="ECO:0007669"/>
    <property type="project" value="UniProtKB-KW"/>
</dbReference>
<keyword evidence="3" id="KW-0808">Transferase</keyword>
<dbReference type="PANTHER" id="PTHR11042">
    <property type="entry name" value="EUKARYOTIC TRANSLATION INITIATION FACTOR 2-ALPHA KINASE EIF2-ALPHA KINASE -RELATED"/>
    <property type="match status" value="1"/>
</dbReference>
<gene>
    <name evidence="12" type="ORF">Fcan01_16144</name>
</gene>
<comment type="catalytic activity">
    <reaction evidence="10">
        <text>L-seryl-[protein] + ATP = O-phospho-L-seryl-[protein] + ADP + H(+)</text>
        <dbReference type="Rhea" id="RHEA:17989"/>
        <dbReference type="Rhea" id="RHEA-COMP:9863"/>
        <dbReference type="Rhea" id="RHEA-COMP:11604"/>
        <dbReference type="ChEBI" id="CHEBI:15378"/>
        <dbReference type="ChEBI" id="CHEBI:29999"/>
        <dbReference type="ChEBI" id="CHEBI:30616"/>
        <dbReference type="ChEBI" id="CHEBI:83421"/>
        <dbReference type="ChEBI" id="CHEBI:456216"/>
        <dbReference type="EC" id="2.7.11.1"/>
    </reaction>
    <physiologicalReaction direction="left-to-right" evidence="10">
        <dbReference type="Rhea" id="RHEA:17990"/>
    </physiologicalReaction>
</comment>
<keyword evidence="12" id="KW-0396">Initiation factor</keyword>
<evidence type="ECO:0000256" key="3">
    <source>
        <dbReference type="ARBA" id="ARBA00022679"/>
    </source>
</evidence>
<evidence type="ECO:0000313" key="13">
    <source>
        <dbReference type="Proteomes" id="UP000198287"/>
    </source>
</evidence>
<evidence type="ECO:0000256" key="5">
    <source>
        <dbReference type="ARBA" id="ARBA00022777"/>
    </source>
</evidence>
<dbReference type="SUPFAM" id="SSF56112">
    <property type="entry name" value="Protein kinase-like (PK-like)"/>
    <property type="match status" value="1"/>
</dbReference>
<dbReference type="EC" id="2.7.11.1" evidence="1"/>
<keyword evidence="12" id="KW-0648">Protein biosynthesis</keyword>
<dbReference type="PROSITE" id="PS50011">
    <property type="entry name" value="PROTEIN_KINASE_DOM"/>
    <property type="match status" value="1"/>
</dbReference>
<reference evidence="12 13" key="1">
    <citation type="submission" date="2015-12" db="EMBL/GenBank/DDBJ databases">
        <title>The genome of Folsomia candida.</title>
        <authorList>
            <person name="Faddeeva A."/>
            <person name="Derks M.F."/>
            <person name="Anvar Y."/>
            <person name="Smit S."/>
            <person name="Van Straalen N."/>
            <person name="Roelofs D."/>
        </authorList>
    </citation>
    <scope>NUCLEOTIDE SEQUENCE [LARGE SCALE GENOMIC DNA]</scope>
    <source>
        <strain evidence="12 13">VU population</strain>
        <tissue evidence="12">Whole body</tissue>
    </source>
</reference>
<keyword evidence="4" id="KW-0547">Nucleotide-binding</keyword>
<evidence type="ECO:0000256" key="1">
    <source>
        <dbReference type="ARBA" id="ARBA00012513"/>
    </source>
</evidence>
<dbReference type="Proteomes" id="UP000198287">
    <property type="component" value="Unassembled WGS sequence"/>
</dbReference>
<dbReference type="AlphaFoldDB" id="A0A226DT90"/>
<keyword evidence="13" id="KW-1185">Reference proteome</keyword>
<evidence type="ECO:0000256" key="4">
    <source>
        <dbReference type="ARBA" id="ARBA00022741"/>
    </source>
</evidence>
<evidence type="ECO:0000256" key="8">
    <source>
        <dbReference type="ARBA" id="ARBA00037982"/>
    </source>
</evidence>
<dbReference type="GO" id="GO:0005634">
    <property type="term" value="C:nucleus"/>
    <property type="evidence" value="ECO:0007669"/>
    <property type="project" value="TreeGrafter"/>
</dbReference>
<evidence type="ECO:0000313" key="12">
    <source>
        <dbReference type="EMBL" id="OXA48429.1"/>
    </source>
</evidence>
<evidence type="ECO:0000256" key="2">
    <source>
        <dbReference type="ARBA" id="ARBA00022527"/>
    </source>
</evidence>
<comment type="similarity">
    <text evidence="8">Belongs to the protein kinase superfamily. Ser/Thr protein kinase family. GCN2 subfamily.</text>
</comment>
<name>A0A226DT90_FOLCA</name>
<evidence type="ECO:0000256" key="10">
    <source>
        <dbReference type="ARBA" id="ARBA00048977"/>
    </source>
</evidence>
<dbReference type="EMBL" id="LNIX01000011">
    <property type="protein sequence ID" value="OXA48429.1"/>
    <property type="molecule type" value="Genomic_DNA"/>
</dbReference>
<dbReference type="InterPro" id="IPR050339">
    <property type="entry name" value="CC_SR_Kinase"/>
</dbReference>
<keyword evidence="2" id="KW-0723">Serine/threonine-protein kinase</keyword>
<dbReference type="OrthoDB" id="248923at2759"/>
<dbReference type="GO" id="GO:0005524">
    <property type="term" value="F:ATP binding"/>
    <property type="evidence" value="ECO:0007669"/>
    <property type="project" value="UniProtKB-KW"/>
</dbReference>
<evidence type="ECO:0000259" key="11">
    <source>
        <dbReference type="PROSITE" id="PS50011"/>
    </source>
</evidence>
<keyword evidence="5 12" id="KW-0418">Kinase</keyword>
<dbReference type="Pfam" id="PF00069">
    <property type="entry name" value="Pkinase"/>
    <property type="match status" value="1"/>
</dbReference>
<evidence type="ECO:0000256" key="6">
    <source>
        <dbReference type="ARBA" id="ARBA00022840"/>
    </source>
</evidence>
<dbReference type="InterPro" id="IPR000719">
    <property type="entry name" value="Prot_kinase_dom"/>
</dbReference>
<dbReference type="GO" id="GO:0004694">
    <property type="term" value="F:eukaryotic translation initiation factor 2alpha kinase activity"/>
    <property type="evidence" value="ECO:0007669"/>
    <property type="project" value="TreeGrafter"/>
</dbReference>
<dbReference type="Gene3D" id="3.30.200.20">
    <property type="entry name" value="Phosphorylase Kinase, domain 1"/>
    <property type="match status" value="1"/>
</dbReference>
<dbReference type="InterPro" id="IPR008271">
    <property type="entry name" value="Ser/Thr_kinase_AS"/>
</dbReference>
<dbReference type="SMART" id="SM00220">
    <property type="entry name" value="S_TKc"/>
    <property type="match status" value="1"/>
</dbReference>
<keyword evidence="6" id="KW-0067">ATP-binding</keyword>